<reference evidence="3" key="1">
    <citation type="submission" date="2016-10" db="EMBL/GenBank/DDBJ databases">
        <authorList>
            <person name="de Groot N.N."/>
        </authorList>
    </citation>
    <scope>NUCLEOTIDE SEQUENCE</scope>
</reference>
<dbReference type="Gene3D" id="3.40.50.12170">
    <property type="entry name" value="Uncharacterised protein PF07075, DUF1343"/>
    <property type="match status" value="1"/>
</dbReference>
<dbReference type="PANTHER" id="PTHR42915:SF1">
    <property type="entry name" value="PEPTIDOGLYCAN BETA-N-ACETYLMURAMIDASE NAMZ"/>
    <property type="match status" value="1"/>
</dbReference>
<proteinExistence type="predicted"/>
<dbReference type="EMBL" id="FPHC01000039">
    <property type="protein sequence ID" value="SFV56264.1"/>
    <property type="molecule type" value="Genomic_DNA"/>
</dbReference>
<dbReference type="InterPro" id="IPR048502">
    <property type="entry name" value="NamZ_N"/>
</dbReference>
<dbReference type="Gene3D" id="3.90.1150.140">
    <property type="match status" value="1"/>
</dbReference>
<dbReference type="GO" id="GO:0033922">
    <property type="term" value="F:peptidoglycan beta-N-acetylmuramidase activity"/>
    <property type="evidence" value="ECO:0007669"/>
    <property type="project" value="InterPro"/>
</dbReference>
<organism evidence="3">
    <name type="scientific">hydrothermal vent metagenome</name>
    <dbReference type="NCBI Taxonomy" id="652676"/>
    <lineage>
        <taxon>unclassified sequences</taxon>
        <taxon>metagenomes</taxon>
        <taxon>ecological metagenomes</taxon>
    </lineage>
</organism>
<gene>
    <name evidence="3" type="ORF">MNB_SV-6-1669</name>
</gene>
<evidence type="ECO:0000259" key="2">
    <source>
        <dbReference type="Pfam" id="PF20732"/>
    </source>
</evidence>
<evidence type="ECO:0000259" key="1">
    <source>
        <dbReference type="Pfam" id="PF07075"/>
    </source>
</evidence>
<feature type="domain" description="Peptidoglycan beta-N-acetylmuramidase NamZ N-terminal" evidence="1">
    <location>
        <begin position="43"/>
        <end position="241"/>
    </location>
</feature>
<dbReference type="Pfam" id="PF20732">
    <property type="entry name" value="NamZ_C"/>
    <property type="match status" value="1"/>
</dbReference>
<dbReference type="PANTHER" id="PTHR42915">
    <property type="entry name" value="HYPOTHETICAL 460 KDA PROTEIN IN FEUA-SIGW INTERGENIC REGION [PRECURSOR]"/>
    <property type="match status" value="1"/>
</dbReference>
<protein>
    <submittedName>
        <fullName evidence="3">Alternate gene name: yzbB</fullName>
    </submittedName>
</protein>
<dbReference type="InterPro" id="IPR008302">
    <property type="entry name" value="NamZ"/>
</dbReference>
<dbReference type="PIRSF" id="PIRSF016719">
    <property type="entry name" value="UCP016719"/>
    <property type="match status" value="1"/>
</dbReference>
<name>A0A1W1BS05_9ZZZZ</name>
<dbReference type="AlphaFoldDB" id="A0A1W1BS05"/>
<sequence length="389" mass="44448">MIRLFIIVLFTNLFFANTLLAKDIIPAADRPALYLPLLKGKNVALVVNHSSRVGRRHLVDFLLANNIKVKKIFAPEHGFRGSADAGSSIKNSRDKKTKLPIISLYGKHKKPTKRDLKDIDIVLFDIQDVGVRFYTYLSTLHYVMEAVAKLHIPMIVLDRPNPNAHYIDGPMLERGYRSFVGLDPVPIVYGMTIGEYAMMLNGEGWLNGGVKAKLKVIPIANYTHQSHYRLPIKPSPNLPNSRAIALYPSLALFEGTLFSAGRGTKKQFQLYCNPHYQIKKTFFVPRPRAGARHPKHNSKRCYGRDLSGLSLSYLYSQKRIDLSYILDAYRNYPDKRGFFLKNHFFDKLSGSSRLREQIEAGVSKSKIRESWSRGLSRFKVIRSRYLIYN</sequence>
<dbReference type="InterPro" id="IPR048503">
    <property type="entry name" value="NamZ_C"/>
</dbReference>
<accession>A0A1W1BS05</accession>
<dbReference type="Pfam" id="PF07075">
    <property type="entry name" value="NamZ_N"/>
    <property type="match status" value="1"/>
</dbReference>
<feature type="domain" description="Peptidoglycan beta-N-acetylmuramidase NamZ C-terminal" evidence="2">
    <location>
        <begin position="246"/>
        <end position="388"/>
    </location>
</feature>
<evidence type="ECO:0000313" key="3">
    <source>
        <dbReference type="EMBL" id="SFV56264.1"/>
    </source>
</evidence>